<evidence type="ECO:0000313" key="13">
    <source>
        <dbReference type="EMBL" id="OGG06175.1"/>
    </source>
</evidence>
<evidence type="ECO:0000256" key="9">
    <source>
        <dbReference type="HAMAP-Rule" id="MF_01463"/>
    </source>
</evidence>
<dbReference type="InterPro" id="IPR048631">
    <property type="entry name" value="SecD_1st"/>
</dbReference>
<feature type="transmembrane region" description="Helical" evidence="9">
    <location>
        <begin position="310"/>
        <end position="326"/>
    </location>
</feature>
<dbReference type="NCBIfam" id="TIGR00916">
    <property type="entry name" value="2A0604s01"/>
    <property type="match status" value="1"/>
</dbReference>
<dbReference type="Pfam" id="PF02355">
    <property type="entry name" value="SecD_SecF_C"/>
    <property type="match status" value="1"/>
</dbReference>
<dbReference type="InterPro" id="IPR055344">
    <property type="entry name" value="SecD_SecF_C_bact"/>
</dbReference>
<dbReference type="Proteomes" id="UP000178681">
    <property type="component" value="Unassembled WGS sequence"/>
</dbReference>
<dbReference type="SUPFAM" id="SSF82866">
    <property type="entry name" value="Multidrug efflux transporter AcrB transmembrane domain"/>
    <property type="match status" value="1"/>
</dbReference>
<keyword evidence="2 9" id="KW-0813">Transport</keyword>
<feature type="transmembrane region" description="Helical" evidence="9">
    <location>
        <begin position="405"/>
        <end position="429"/>
    </location>
</feature>
<evidence type="ECO:0000256" key="1">
    <source>
        <dbReference type="ARBA" id="ARBA00004651"/>
    </source>
</evidence>
<dbReference type="GO" id="GO:0006605">
    <property type="term" value="P:protein targeting"/>
    <property type="evidence" value="ECO:0007669"/>
    <property type="project" value="UniProtKB-UniRule"/>
</dbReference>
<organism evidence="13 14">
    <name type="scientific">Candidatus Gottesmanbacteria bacterium RIFCSPHIGHO2_01_FULL_42_12</name>
    <dbReference type="NCBI Taxonomy" id="1798377"/>
    <lineage>
        <taxon>Bacteria</taxon>
        <taxon>Candidatus Gottesmaniibacteriota</taxon>
    </lineage>
</organism>
<evidence type="ECO:0000256" key="5">
    <source>
        <dbReference type="ARBA" id="ARBA00022927"/>
    </source>
</evidence>
<dbReference type="Pfam" id="PF22599">
    <property type="entry name" value="SecDF_P1_head"/>
    <property type="match status" value="1"/>
</dbReference>
<reference evidence="13 14" key="1">
    <citation type="journal article" date="2016" name="Nat. Commun.">
        <title>Thousands of microbial genomes shed light on interconnected biogeochemical processes in an aquifer system.</title>
        <authorList>
            <person name="Anantharaman K."/>
            <person name="Brown C.T."/>
            <person name="Hug L.A."/>
            <person name="Sharon I."/>
            <person name="Castelle C.J."/>
            <person name="Probst A.J."/>
            <person name="Thomas B.C."/>
            <person name="Singh A."/>
            <person name="Wilkins M.J."/>
            <person name="Karaoz U."/>
            <person name="Brodie E.L."/>
            <person name="Williams K.H."/>
            <person name="Hubbard S.S."/>
            <person name="Banfield J.F."/>
        </authorList>
    </citation>
    <scope>NUCLEOTIDE SEQUENCE [LARGE SCALE GENOMIC DNA]</scope>
</reference>
<dbReference type="InterPro" id="IPR054384">
    <property type="entry name" value="SecDF_P1_head"/>
</dbReference>
<dbReference type="AlphaFoldDB" id="A0A1F5Z1D4"/>
<feature type="domain" description="Protein export membrane protein SecD/SecF C-terminal" evidence="10">
    <location>
        <begin position="262"/>
        <end position="432"/>
    </location>
</feature>
<keyword evidence="6 9" id="KW-1133">Transmembrane helix</keyword>
<feature type="transmembrane region" description="Helical" evidence="9">
    <location>
        <begin position="374"/>
        <end position="399"/>
    </location>
</feature>
<feature type="transmembrane region" description="Helical" evidence="9">
    <location>
        <begin position="332"/>
        <end position="353"/>
    </location>
</feature>
<keyword evidence="3 9" id="KW-1003">Cell membrane</keyword>
<accession>A0A1F5Z1D4</accession>
<dbReference type="InterPro" id="IPR048634">
    <property type="entry name" value="SecD_SecF_C"/>
</dbReference>
<name>A0A1F5Z1D4_9BACT</name>
<dbReference type="PANTHER" id="PTHR30081:SF1">
    <property type="entry name" value="PROTEIN TRANSLOCASE SUBUNIT SECD"/>
    <property type="match status" value="1"/>
</dbReference>
<dbReference type="HAMAP" id="MF_01463_B">
    <property type="entry name" value="SecD_B"/>
    <property type="match status" value="1"/>
</dbReference>
<dbReference type="Pfam" id="PF21760">
    <property type="entry name" value="SecD_1st"/>
    <property type="match status" value="1"/>
</dbReference>
<dbReference type="Gene3D" id="3.30.70.3400">
    <property type="match status" value="1"/>
</dbReference>
<feature type="transmembrane region" description="Helical" evidence="9">
    <location>
        <begin position="283"/>
        <end position="303"/>
    </location>
</feature>
<comment type="caution">
    <text evidence="13">The sequence shown here is derived from an EMBL/GenBank/DDBJ whole genome shotgun (WGS) entry which is preliminary data.</text>
</comment>
<sequence>MKNTKKLILIIVLALVSLYIDLPQSFTLLNKTFERPGINWSLGTYNFTRDLNIREGLDLAGGSHIVLSADMSAIKQEDRDRALESLRSIIERRVNFFGVSEPTIQTAKVGNDYRIIVELAGIKETSSALNLIGQTAKLTFREEATPSADTATLAAILYQNFQTETELSGTDLARATADFDQNTGEPIVNLEFTTDGAKKFEDITKRNLNKQVAIFLDEQLLMAPTVQSVISGGKALISGQFTPAQTKELSALLNSGALPAPVKVIEERTVGATLGQDSVDKSLIAGAIGLGIVAVFMIANYGLLGVVADIALLIYVLVSLAVFKLIPVTLTLAGITGFILSIGMAVDANILIFERMKEEIHWGKQKFQAVELGFARAFPSIRDSNANSLIICAILYWFGTGAIRGFAITLAIGIAVSLFTAITVTRTLLRLLIK</sequence>
<dbReference type="GO" id="GO:0015450">
    <property type="term" value="F:protein-transporting ATPase activity"/>
    <property type="evidence" value="ECO:0007669"/>
    <property type="project" value="InterPro"/>
</dbReference>
<evidence type="ECO:0000259" key="11">
    <source>
        <dbReference type="Pfam" id="PF21760"/>
    </source>
</evidence>
<dbReference type="NCBIfam" id="TIGR01129">
    <property type="entry name" value="secD"/>
    <property type="match status" value="1"/>
</dbReference>
<comment type="similarity">
    <text evidence="9">Belongs to the SecD/SecF family. SecD subfamily.</text>
</comment>
<evidence type="ECO:0000256" key="4">
    <source>
        <dbReference type="ARBA" id="ARBA00022692"/>
    </source>
</evidence>
<comment type="subunit">
    <text evidence="9">Forms a complex with SecF. Part of the essential Sec protein translocation apparatus which comprises SecA, SecYEG and auxiliary proteins SecDF. Other proteins may also be involved.</text>
</comment>
<keyword evidence="8 9" id="KW-0472">Membrane</keyword>
<dbReference type="InterPro" id="IPR005791">
    <property type="entry name" value="SecD"/>
</dbReference>
<comment type="function">
    <text evidence="9">Part of the Sec protein translocase complex. Interacts with the SecYEG preprotein conducting channel. SecDF uses the proton motive force (PMF) to complete protein translocation after the ATP-dependent function of SecA.</text>
</comment>
<evidence type="ECO:0000259" key="12">
    <source>
        <dbReference type="Pfam" id="PF22599"/>
    </source>
</evidence>
<dbReference type="FunFam" id="1.20.1640.10:FF:000004">
    <property type="entry name" value="Protein translocase subunit SecD"/>
    <property type="match status" value="1"/>
</dbReference>
<keyword evidence="4 9" id="KW-0812">Transmembrane</keyword>
<gene>
    <name evidence="9" type="primary">secD</name>
    <name evidence="13" type="ORF">A2872_04365</name>
</gene>
<evidence type="ECO:0000256" key="7">
    <source>
        <dbReference type="ARBA" id="ARBA00023010"/>
    </source>
</evidence>
<comment type="subcellular location">
    <subcellularLocation>
        <location evidence="1 9">Cell membrane</location>
        <topology evidence="1 9">Multi-pass membrane protein</topology>
    </subcellularLocation>
</comment>
<proteinExistence type="inferred from homology"/>
<evidence type="ECO:0000313" key="14">
    <source>
        <dbReference type="Proteomes" id="UP000178681"/>
    </source>
</evidence>
<evidence type="ECO:0000256" key="8">
    <source>
        <dbReference type="ARBA" id="ARBA00023136"/>
    </source>
</evidence>
<dbReference type="PANTHER" id="PTHR30081">
    <property type="entry name" value="PROTEIN-EXPORT MEMBRANE PROTEIN SEC"/>
    <property type="match status" value="1"/>
</dbReference>
<evidence type="ECO:0000256" key="6">
    <source>
        <dbReference type="ARBA" id="ARBA00022989"/>
    </source>
</evidence>
<dbReference type="GO" id="GO:0043952">
    <property type="term" value="P:protein transport by the Sec complex"/>
    <property type="evidence" value="ECO:0007669"/>
    <property type="project" value="UniProtKB-UniRule"/>
</dbReference>
<comment type="caution">
    <text evidence="9">Lacks conserved residue(s) required for the propagation of feature annotation.</text>
</comment>
<keyword evidence="7 9" id="KW-0811">Translocation</keyword>
<dbReference type="STRING" id="1798377.A2872_04365"/>
<protein>
    <recommendedName>
        <fullName evidence="9">Protein translocase subunit SecD</fullName>
    </recommendedName>
</protein>
<evidence type="ECO:0000256" key="2">
    <source>
        <dbReference type="ARBA" id="ARBA00022448"/>
    </source>
</evidence>
<evidence type="ECO:0000259" key="10">
    <source>
        <dbReference type="Pfam" id="PF02355"/>
    </source>
</evidence>
<evidence type="ECO:0000256" key="3">
    <source>
        <dbReference type="ARBA" id="ARBA00022475"/>
    </source>
</evidence>
<dbReference type="GO" id="GO:0065002">
    <property type="term" value="P:intracellular protein transmembrane transport"/>
    <property type="evidence" value="ECO:0007669"/>
    <property type="project" value="UniProtKB-UniRule"/>
</dbReference>
<dbReference type="GO" id="GO:0005886">
    <property type="term" value="C:plasma membrane"/>
    <property type="evidence" value="ECO:0007669"/>
    <property type="project" value="UniProtKB-SubCell"/>
</dbReference>
<feature type="domain" description="Protein translocase subunit SecDF P1" evidence="11">
    <location>
        <begin position="85"/>
        <end position="143"/>
    </location>
</feature>
<dbReference type="Gene3D" id="1.20.1640.10">
    <property type="entry name" value="Multidrug efflux transporter AcrB transmembrane domain"/>
    <property type="match status" value="1"/>
</dbReference>
<feature type="domain" description="SecDF P1 head subdomain" evidence="12">
    <location>
        <begin position="161"/>
        <end position="260"/>
    </location>
</feature>
<keyword evidence="5 9" id="KW-0653">Protein transport</keyword>
<dbReference type="EMBL" id="MFJG01000025">
    <property type="protein sequence ID" value="OGG06175.1"/>
    <property type="molecule type" value="Genomic_DNA"/>
</dbReference>
<dbReference type="Gene3D" id="3.30.1360.200">
    <property type="match status" value="1"/>
</dbReference>
<dbReference type="InterPro" id="IPR022813">
    <property type="entry name" value="SecD/SecF_arch_bac"/>
</dbReference>